<name>D1YUS3_METPS</name>
<evidence type="ECO:0000313" key="1">
    <source>
        <dbReference type="EMBL" id="BAI60195.1"/>
    </source>
</evidence>
<organism evidence="1 2">
    <name type="scientific">Methanocella paludicola (strain DSM 17711 / JCM 13418 / NBRC 101707 / SANAE)</name>
    <dbReference type="NCBI Taxonomy" id="304371"/>
    <lineage>
        <taxon>Archaea</taxon>
        <taxon>Methanobacteriati</taxon>
        <taxon>Methanobacteriota</taxon>
        <taxon>Stenosarchaea group</taxon>
        <taxon>Methanomicrobia</taxon>
        <taxon>Methanocellales</taxon>
        <taxon>Methanocellaceae</taxon>
        <taxon>Methanocella</taxon>
    </lineage>
</organism>
<dbReference type="KEGG" id="mpd:MCP_0123"/>
<dbReference type="AlphaFoldDB" id="D1YUS3"/>
<dbReference type="STRING" id="304371.MCP_0123"/>
<dbReference type="EMBL" id="AP011532">
    <property type="protein sequence ID" value="BAI60195.1"/>
    <property type="molecule type" value="Genomic_DNA"/>
</dbReference>
<protein>
    <submittedName>
        <fullName evidence="1">Uncharacterized protein</fullName>
    </submittedName>
</protein>
<sequence length="44" mass="4958">MDPLKLSMDWTVGDLEKPQILVDDVWGDALPGSFEIHYGICPVR</sequence>
<reference evidence="1 2" key="2">
    <citation type="journal article" date="2008" name="Int. J. Syst. Evol. Microbiol.">
        <title>Methanocella paludicola gen. nov., sp. nov., a methane-producing archaeon, the first isolate of the lineage 'Rice Cluster I', and proposal of the new archaeal order Methanocellales ord. nov.</title>
        <authorList>
            <person name="Sakai S."/>
            <person name="Imachi H."/>
            <person name="Hanada S."/>
            <person name="Ohashi A."/>
            <person name="Harada H."/>
            <person name="Kamagata Y."/>
        </authorList>
    </citation>
    <scope>NUCLEOTIDE SEQUENCE [LARGE SCALE GENOMIC DNA]</scope>
    <source>
        <strain evidence="2">DSM 17711 / JCM 13418 / NBRC 101707 / SANAE</strain>
    </source>
</reference>
<keyword evidence="2" id="KW-1185">Reference proteome</keyword>
<dbReference type="GeneID" id="77145235"/>
<reference evidence="1 2" key="1">
    <citation type="journal article" date="2007" name="Appl. Environ. Microbiol.">
        <title>Isolation of key methanogens for global methane emission from rice paddy fields: a novel isolate affiliated with the clone cluster rice cluster I.</title>
        <authorList>
            <person name="Sakai S."/>
            <person name="Imachi H."/>
            <person name="Sekiguchi Y."/>
            <person name="Ohashi A."/>
            <person name="Harada H."/>
            <person name="Kamagata Y."/>
        </authorList>
    </citation>
    <scope>NUCLEOTIDE SEQUENCE [LARGE SCALE GENOMIC DNA]</scope>
    <source>
        <strain evidence="2">DSM 17711 / JCM 13418 / NBRC 101707 / SANAE</strain>
    </source>
</reference>
<dbReference type="RefSeq" id="WP_012898875.1">
    <property type="nucleotide sequence ID" value="NC_013665.1"/>
</dbReference>
<dbReference type="Proteomes" id="UP000001882">
    <property type="component" value="Chromosome"/>
</dbReference>
<accession>D1YUS3</accession>
<dbReference type="InParanoid" id="D1YUS3"/>
<evidence type="ECO:0000313" key="2">
    <source>
        <dbReference type="Proteomes" id="UP000001882"/>
    </source>
</evidence>
<proteinExistence type="predicted"/>
<reference evidence="2" key="3">
    <citation type="journal article" date="2011" name="PLoS ONE">
        <title>Genome sequence of a mesophilic hydrogenotrophic methanogen Methanocella paludicola, the first cultivated representative of the order Methanocellales.</title>
        <authorList>
            <person name="Sakai S."/>
            <person name="Takaki Y."/>
            <person name="Shimamura S."/>
            <person name="Sekine M."/>
            <person name="Tajima T."/>
            <person name="Kosugi H."/>
            <person name="Ichikawa N."/>
            <person name="Tasumi E."/>
            <person name="Hiraki A.T."/>
            <person name="Shimizu A."/>
            <person name="Kato Y."/>
            <person name="Nishiko R."/>
            <person name="Mori K."/>
            <person name="Fujita N."/>
            <person name="Imachi H."/>
            <person name="Takai K."/>
        </authorList>
    </citation>
    <scope>NUCLEOTIDE SEQUENCE [LARGE SCALE GENOMIC DNA]</scope>
    <source>
        <strain evidence="2">DSM 17711 / JCM 13418 / NBRC 101707 / SANAE</strain>
    </source>
</reference>
<gene>
    <name evidence="1" type="ordered locus">MCP_0123</name>
</gene>